<dbReference type="InterPro" id="IPR002401">
    <property type="entry name" value="Cyt_P450_E_grp-I"/>
</dbReference>
<keyword evidence="3" id="KW-0560">Oxidoreductase</keyword>
<dbReference type="AlphaFoldDB" id="A0A8D7EYH1"/>
<dbReference type="PROSITE" id="PS00086">
    <property type="entry name" value="CYTOCHROME_P450"/>
    <property type="match status" value="1"/>
</dbReference>
<dbReference type="Gene3D" id="1.10.630.10">
    <property type="entry name" value="Cytochrome P450"/>
    <property type="match status" value="1"/>
</dbReference>
<dbReference type="GO" id="GO:0005506">
    <property type="term" value="F:iron ion binding"/>
    <property type="evidence" value="ECO:0007669"/>
    <property type="project" value="InterPro"/>
</dbReference>
<dbReference type="PRINTS" id="PR00385">
    <property type="entry name" value="P450"/>
</dbReference>
<dbReference type="InterPro" id="IPR001128">
    <property type="entry name" value="Cyt_P450"/>
</dbReference>
<feature type="binding site" description="axial binding residue" evidence="2">
    <location>
        <position position="516"/>
    </location>
    <ligand>
        <name>heme</name>
        <dbReference type="ChEBI" id="CHEBI:30413"/>
    </ligand>
    <ligandPart>
        <name>Fe</name>
        <dbReference type="ChEBI" id="CHEBI:18248"/>
    </ligandPart>
</feature>
<dbReference type="SUPFAM" id="SSF48264">
    <property type="entry name" value="Cytochrome P450"/>
    <property type="match status" value="1"/>
</dbReference>
<evidence type="ECO:0000313" key="4">
    <source>
        <dbReference type="EMBL" id="CAG1835404.1"/>
    </source>
</evidence>
<keyword evidence="3" id="KW-0503">Monooxygenase</keyword>
<dbReference type="PANTHER" id="PTHR24291">
    <property type="entry name" value="CYTOCHROME P450 FAMILY 4"/>
    <property type="match status" value="1"/>
</dbReference>
<organism evidence="4">
    <name type="scientific">Musa acuminata subsp. malaccensis</name>
    <name type="common">Wild banana</name>
    <name type="synonym">Musa malaccensis</name>
    <dbReference type="NCBI Taxonomy" id="214687"/>
    <lineage>
        <taxon>Eukaryota</taxon>
        <taxon>Viridiplantae</taxon>
        <taxon>Streptophyta</taxon>
        <taxon>Embryophyta</taxon>
        <taxon>Tracheophyta</taxon>
        <taxon>Spermatophyta</taxon>
        <taxon>Magnoliopsida</taxon>
        <taxon>Liliopsida</taxon>
        <taxon>Zingiberales</taxon>
        <taxon>Musaceae</taxon>
        <taxon>Musa</taxon>
    </lineage>
</organism>
<sequence length="584" mass="65483">MESCDAALPYTLIGLVLRQPSPPHRGAASCPSRFLRDYASRATNTLLWICLISVTSLLCRRLARLVRLWVQGSRIPGPPSNPFLGRSKLIPGCGSLGSLTGYLAELHEKYGPIVRLWLSPTQLLVSVKDTMLIKEVLIKAEDKLPLTGRAFHLAFGRSSLFVSSFEKVQKRRESLAEYMNGRISVRANIIPSEIVECVMGRVDTIMAKGTLDCGLVSQQLAFYILGSTLFGDAFLDWPKASIYEKLLITISKDGCFWASYTIPPFWSREYWKYKHMCKRLKHLTEDIIQHCVEKYDLLSKIGHSSYKDNKDIEDEARFNDSILLDNMPSGVLLQEEMAEYLTSKEELCGNILGLMFHGCLATSSLISSILTRLALHPELQQKLYAEIIAVQEKTCKLDSDDVQKMNLLMATVYESARLLPAGPLLQRCSLEHDIYLCSGVNVPAGAIMVVPLQLVQMDSYIWGKDAGRFNPLRFLSEATDHIGTHKKYEDFEKTAFLSEPKRKAAFLPFGYGTRACIGEKFATLGISTLIASLLQNYEIKLQPGSENDPKPIMSDCLLQQLLSSPEVVFTKRSKRKTWKSKGSS</sequence>
<dbReference type="GO" id="GO:0016705">
    <property type="term" value="F:oxidoreductase activity, acting on paired donors, with incorporation or reduction of molecular oxygen"/>
    <property type="evidence" value="ECO:0007669"/>
    <property type="project" value="InterPro"/>
</dbReference>
<dbReference type="InterPro" id="IPR036396">
    <property type="entry name" value="Cyt_P450_sf"/>
</dbReference>
<evidence type="ECO:0000256" key="1">
    <source>
        <dbReference type="ARBA" id="ARBA00010617"/>
    </source>
</evidence>
<dbReference type="EMBL" id="HG996474">
    <property type="protein sequence ID" value="CAG1835404.1"/>
    <property type="molecule type" value="Genomic_DNA"/>
</dbReference>
<dbReference type="CDD" id="cd00302">
    <property type="entry name" value="cytochrome_P450"/>
    <property type="match status" value="1"/>
</dbReference>
<comment type="cofactor">
    <cofactor evidence="2">
        <name>heme</name>
        <dbReference type="ChEBI" id="CHEBI:30413"/>
    </cofactor>
</comment>
<accession>A0A8D7EYH1</accession>
<protein>
    <submittedName>
        <fullName evidence="4">(wild Malaysian banana) hypothetical protein</fullName>
    </submittedName>
</protein>
<gene>
    <name evidence="4" type="ORF">GSMUA_235090.1</name>
</gene>
<proteinExistence type="inferred from homology"/>
<name>A0A8D7EYH1_MUSAM</name>
<reference evidence="4" key="1">
    <citation type="submission" date="2021-03" db="EMBL/GenBank/DDBJ databases">
        <authorList>
            <consortium name="Genoscope - CEA"/>
            <person name="William W."/>
        </authorList>
    </citation>
    <scope>NUCLEOTIDE SEQUENCE</scope>
    <source>
        <strain evidence="4">Doubled-haploid Pahang</strain>
    </source>
</reference>
<dbReference type="GO" id="GO:0004497">
    <property type="term" value="F:monooxygenase activity"/>
    <property type="evidence" value="ECO:0007669"/>
    <property type="project" value="UniProtKB-KW"/>
</dbReference>
<dbReference type="PANTHER" id="PTHR24291:SF185">
    <property type="entry name" value="PREMNASPIRODIENE OXYGENASE-LIKE"/>
    <property type="match status" value="1"/>
</dbReference>
<keyword evidence="2 3" id="KW-0408">Iron</keyword>
<evidence type="ECO:0000256" key="3">
    <source>
        <dbReference type="RuleBase" id="RU000461"/>
    </source>
</evidence>
<dbReference type="GO" id="GO:0020037">
    <property type="term" value="F:heme binding"/>
    <property type="evidence" value="ECO:0007669"/>
    <property type="project" value="InterPro"/>
</dbReference>
<dbReference type="PRINTS" id="PR00463">
    <property type="entry name" value="EP450I"/>
</dbReference>
<dbReference type="InterPro" id="IPR050196">
    <property type="entry name" value="Cytochrome_P450_Monoox"/>
</dbReference>
<keyword evidence="2 3" id="KW-0479">Metal-binding</keyword>
<comment type="similarity">
    <text evidence="1 3">Belongs to the cytochrome P450 family.</text>
</comment>
<dbReference type="InterPro" id="IPR017972">
    <property type="entry name" value="Cyt_P450_CS"/>
</dbReference>
<keyword evidence="2 3" id="KW-0349">Heme</keyword>
<evidence type="ECO:0000256" key="2">
    <source>
        <dbReference type="PIRSR" id="PIRSR602401-1"/>
    </source>
</evidence>
<dbReference type="Pfam" id="PF00067">
    <property type="entry name" value="p450"/>
    <property type="match status" value="1"/>
</dbReference>